<dbReference type="PANTHER" id="PTHR16260:SF3">
    <property type="entry name" value="CHROMOSOME 14 OPEN READING FRAME 119-LIKE-RELATED"/>
    <property type="match status" value="1"/>
</dbReference>
<dbReference type="AlphaFoldDB" id="H2YEA5"/>
<dbReference type="HOGENOM" id="CLU_121983_2_0_1"/>
<reference evidence="1" key="2">
    <citation type="submission" date="2025-08" db="UniProtKB">
        <authorList>
            <consortium name="Ensembl"/>
        </authorList>
    </citation>
    <scope>IDENTIFICATION</scope>
</reference>
<evidence type="ECO:0000313" key="2">
    <source>
        <dbReference type="Proteomes" id="UP000007875"/>
    </source>
</evidence>
<dbReference type="InParanoid" id="H2YEA5"/>
<keyword evidence="2" id="KW-1185">Reference proteome</keyword>
<dbReference type="InterPro" id="IPR028019">
    <property type="entry name" value="DUF4508"/>
</dbReference>
<dbReference type="GeneTree" id="ENSGT00390000007438"/>
<evidence type="ECO:0000313" key="1">
    <source>
        <dbReference type="Ensembl" id="ENSCSAVP00000003653.1"/>
    </source>
</evidence>
<dbReference type="OMA" id="WFNYVSQ"/>
<protein>
    <submittedName>
        <fullName evidence="1">Uncharacterized protein</fullName>
    </submittedName>
</protein>
<accession>H2YEA5</accession>
<organism evidence="1 2">
    <name type="scientific">Ciona savignyi</name>
    <name type="common">Pacific transparent sea squirt</name>
    <dbReference type="NCBI Taxonomy" id="51511"/>
    <lineage>
        <taxon>Eukaryota</taxon>
        <taxon>Metazoa</taxon>
        <taxon>Chordata</taxon>
        <taxon>Tunicata</taxon>
        <taxon>Ascidiacea</taxon>
        <taxon>Phlebobranchia</taxon>
        <taxon>Cionidae</taxon>
        <taxon>Ciona</taxon>
    </lineage>
</organism>
<dbReference type="STRING" id="51511.ENSCSAVP00000003653"/>
<reference evidence="2" key="1">
    <citation type="submission" date="2003-08" db="EMBL/GenBank/DDBJ databases">
        <authorList>
            <person name="Birren B."/>
            <person name="Nusbaum C."/>
            <person name="Abebe A."/>
            <person name="Abouelleil A."/>
            <person name="Adekoya E."/>
            <person name="Ait-zahra M."/>
            <person name="Allen N."/>
            <person name="Allen T."/>
            <person name="An P."/>
            <person name="Anderson M."/>
            <person name="Anderson S."/>
            <person name="Arachchi H."/>
            <person name="Armbruster J."/>
            <person name="Bachantsang P."/>
            <person name="Baldwin J."/>
            <person name="Barry A."/>
            <person name="Bayul T."/>
            <person name="Blitshsteyn B."/>
            <person name="Bloom T."/>
            <person name="Blye J."/>
            <person name="Boguslavskiy L."/>
            <person name="Borowsky M."/>
            <person name="Boukhgalter B."/>
            <person name="Brunache A."/>
            <person name="Butler J."/>
            <person name="Calixte N."/>
            <person name="Calvo S."/>
            <person name="Camarata J."/>
            <person name="Campo K."/>
            <person name="Chang J."/>
            <person name="Cheshatsang Y."/>
            <person name="Citroen M."/>
            <person name="Collymore A."/>
            <person name="Considine T."/>
            <person name="Cook A."/>
            <person name="Cooke P."/>
            <person name="Corum B."/>
            <person name="Cuomo C."/>
            <person name="David R."/>
            <person name="Dawoe T."/>
            <person name="Degray S."/>
            <person name="Dodge S."/>
            <person name="Dooley K."/>
            <person name="Dorje P."/>
            <person name="Dorjee K."/>
            <person name="Dorris L."/>
            <person name="Duffey N."/>
            <person name="Dupes A."/>
            <person name="Elkins T."/>
            <person name="Engels R."/>
            <person name="Erickson J."/>
            <person name="Farina A."/>
            <person name="Faro S."/>
            <person name="Ferreira P."/>
            <person name="Fischer H."/>
            <person name="Fitzgerald M."/>
            <person name="Foley K."/>
            <person name="Gage D."/>
            <person name="Galagan J."/>
            <person name="Gearin G."/>
            <person name="Gnerre S."/>
            <person name="Gnirke A."/>
            <person name="Goyette A."/>
            <person name="Graham J."/>
            <person name="Grandbois E."/>
            <person name="Gyaltsen K."/>
            <person name="Hafez N."/>
            <person name="Hagopian D."/>
            <person name="Hagos B."/>
            <person name="Hall J."/>
            <person name="Hatcher B."/>
            <person name="Heller A."/>
            <person name="Higgins H."/>
            <person name="Honan T."/>
            <person name="Horn A."/>
            <person name="Houde N."/>
            <person name="Hughes L."/>
            <person name="Hulme W."/>
            <person name="Husby E."/>
            <person name="Iliev I."/>
            <person name="Jaffe D."/>
            <person name="Jones C."/>
            <person name="Kamal M."/>
            <person name="Kamat A."/>
            <person name="Kamvysselis M."/>
            <person name="Karlsson E."/>
            <person name="Kells C."/>
            <person name="Kieu A."/>
            <person name="Kisner P."/>
            <person name="Kodira C."/>
            <person name="Kulbokas E."/>
            <person name="Labutti K."/>
            <person name="Lama D."/>
            <person name="Landers T."/>
            <person name="Leger J."/>
            <person name="Levine S."/>
            <person name="Lewis D."/>
            <person name="Lewis T."/>
            <person name="Lindblad-toh K."/>
            <person name="Liu X."/>
            <person name="Lokyitsang T."/>
            <person name="Lokyitsang Y."/>
            <person name="Lucien O."/>
            <person name="Lui A."/>
            <person name="Ma L.J."/>
            <person name="Mabbitt R."/>
            <person name="Macdonald J."/>
            <person name="Maclean C."/>
            <person name="Major J."/>
            <person name="Manning J."/>
            <person name="Marabella R."/>
            <person name="Maru K."/>
            <person name="Matthews C."/>
            <person name="Mauceli E."/>
            <person name="Mccarthy M."/>
            <person name="Mcdonough S."/>
            <person name="Mcghee T."/>
            <person name="Meldrim J."/>
            <person name="Meneus L."/>
            <person name="Mesirov J."/>
            <person name="Mihalev A."/>
            <person name="Mihova T."/>
            <person name="Mikkelsen T."/>
            <person name="Mlenga V."/>
            <person name="Moru K."/>
            <person name="Mozes J."/>
            <person name="Mulrain L."/>
            <person name="Munson G."/>
            <person name="Naylor J."/>
            <person name="Newes C."/>
            <person name="Nguyen C."/>
            <person name="Nguyen N."/>
            <person name="Nguyen T."/>
            <person name="Nicol R."/>
            <person name="Nielsen C."/>
            <person name="Nizzari M."/>
            <person name="Norbu C."/>
            <person name="Norbu N."/>
            <person name="O'donnell P."/>
            <person name="Okoawo O."/>
            <person name="O'leary S."/>
            <person name="Omotosho B."/>
            <person name="O'neill K."/>
            <person name="Osman S."/>
            <person name="Parker S."/>
            <person name="Perrin D."/>
            <person name="Phunkhang P."/>
            <person name="Piqani B."/>
            <person name="Purcell S."/>
            <person name="Rachupka T."/>
            <person name="Ramasamy U."/>
            <person name="Rameau R."/>
            <person name="Ray V."/>
            <person name="Raymond C."/>
            <person name="Retta R."/>
            <person name="Richardson S."/>
            <person name="Rise C."/>
            <person name="Rodriguez J."/>
            <person name="Rogers J."/>
            <person name="Rogov P."/>
            <person name="Rutman M."/>
            <person name="Schupbach R."/>
            <person name="Seaman C."/>
            <person name="Settipalli S."/>
            <person name="Sharpe T."/>
            <person name="Sheridan J."/>
            <person name="Sherpa N."/>
            <person name="Shi J."/>
            <person name="Smirnov S."/>
            <person name="Smith C."/>
            <person name="Sougnez C."/>
            <person name="Spencer B."/>
            <person name="Stalker J."/>
            <person name="Stange-thomann N."/>
            <person name="Stavropoulos S."/>
            <person name="Stetson K."/>
            <person name="Stone C."/>
            <person name="Stone S."/>
            <person name="Stubbs M."/>
            <person name="Talamas J."/>
            <person name="Tchuinga P."/>
            <person name="Tenzing P."/>
            <person name="Tesfaye S."/>
            <person name="Theodore J."/>
            <person name="Thoulutsang Y."/>
            <person name="Topham K."/>
            <person name="Towey S."/>
            <person name="Tsamla T."/>
            <person name="Tsomo N."/>
            <person name="Vallee D."/>
            <person name="Vassiliev H."/>
            <person name="Venkataraman V."/>
            <person name="Vinson J."/>
            <person name="Vo A."/>
            <person name="Wade C."/>
            <person name="Wang S."/>
            <person name="Wangchuk T."/>
            <person name="Wangdi T."/>
            <person name="Whittaker C."/>
            <person name="Wilkinson J."/>
            <person name="Wu Y."/>
            <person name="Wyman D."/>
            <person name="Yadav S."/>
            <person name="Yang S."/>
            <person name="Yang X."/>
            <person name="Yeager S."/>
            <person name="Yee E."/>
            <person name="Young G."/>
            <person name="Zainoun J."/>
            <person name="Zembeck L."/>
            <person name="Zimmer A."/>
            <person name="Zody M."/>
            <person name="Lander E."/>
        </authorList>
    </citation>
    <scope>NUCLEOTIDE SEQUENCE [LARGE SCALE GENOMIC DNA]</scope>
</reference>
<dbReference type="Ensembl" id="ENSCSAVT00000003708.1">
    <property type="protein sequence ID" value="ENSCSAVP00000003653.1"/>
    <property type="gene ID" value="ENSCSAVG00000002163.1"/>
</dbReference>
<proteinExistence type="predicted"/>
<dbReference type="Proteomes" id="UP000007875">
    <property type="component" value="Unassembled WGS sequence"/>
</dbReference>
<name>H2YEA5_CIOSA</name>
<sequence length="112" mass="13381">MESNIINSTLREINCVIHWFQTWSRFQKEQFMADLVSKAMPNKVELLLGAINNMNVVDKPPNIFECQLRLFNQWFEQWSLNERNFMLERLESFDPVFVAEFYTQIQQTANVS</sequence>
<reference evidence="1" key="3">
    <citation type="submission" date="2025-09" db="UniProtKB">
        <authorList>
            <consortium name="Ensembl"/>
        </authorList>
    </citation>
    <scope>IDENTIFICATION</scope>
</reference>
<dbReference type="Pfam" id="PF14969">
    <property type="entry name" value="DUF4508"/>
    <property type="match status" value="1"/>
</dbReference>
<dbReference type="FunCoup" id="H2YEA5">
    <property type="interactions" value="12"/>
</dbReference>
<dbReference type="eggNOG" id="ENOG502S13Y">
    <property type="taxonomic scope" value="Eukaryota"/>
</dbReference>
<dbReference type="PANTHER" id="PTHR16260">
    <property type="entry name" value="SIMILAR TO 1700123O20RIK PROTEIN"/>
    <property type="match status" value="1"/>
</dbReference>